<sequence>MERKEISMKVPKYQLIQNDLRQQIVSGKFENGDKFYTESELTKLFNVSSITVIRAVNELVKDGYLVRQQGKGTFVSRSRKGRLVEFSDIEIFPMDKDKVTVLSCEKGNKPDILEKLNLDKNEFYYKIVRVRAAEDTPYIFHNSYIPQRYIQNPDAPLEHYQSIYQRFKLDYNIHMSEEPFVETNEIVSPCPKEVATHLKLKATEPAVLQNKTTTNSTSGEVMEYTETYKHWKYYKFEITANHR</sequence>
<evidence type="ECO:0000256" key="2">
    <source>
        <dbReference type="ARBA" id="ARBA00023125"/>
    </source>
</evidence>
<dbReference type="Gene3D" id="1.10.10.10">
    <property type="entry name" value="Winged helix-like DNA-binding domain superfamily/Winged helix DNA-binding domain"/>
    <property type="match status" value="1"/>
</dbReference>
<dbReference type="PANTHER" id="PTHR44846:SF17">
    <property type="entry name" value="GNTR-FAMILY TRANSCRIPTIONAL REGULATOR"/>
    <property type="match status" value="1"/>
</dbReference>
<reference evidence="5 6" key="1">
    <citation type="journal article" date="2009" name="J. Infect. Dis.">
        <title>Clinical, experimental, and genomic differences between intermediately pathogenic, highly pathogenic, and epidemic Streptococcus suis.</title>
        <authorList>
            <person name="Ye C."/>
            <person name="Zheng H."/>
            <person name="Zhang J."/>
            <person name="Jing H."/>
            <person name="Wang L."/>
            <person name="Xiong Y."/>
            <person name="Wang W."/>
            <person name="Zhou Z."/>
            <person name="Sun Q."/>
            <person name="Luo X."/>
            <person name="Du H."/>
            <person name="Gottschalk M."/>
            <person name="Xu J."/>
        </authorList>
    </citation>
    <scope>NUCLEOTIDE SEQUENCE [LARGE SCALE GENOMIC DNA]</scope>
    <source>
        <strain evidence="5 6">GZ1</strain>
    </source>
</reference>
<protein>
    <submittedName>
        <fullName evidence="5">Transcriptional regulator, GntR family</fullName>
    </submittedName>
</protein>
<dbReference type="GO" id="GO:0003700">
    <property type="term" value="F:DNA-binding transcription factor activity"/>
    <property type="evidence" value="ECO:0007669"/>
    <property type="project" value="InterPro"/>
</dbReference>
<gene>
    <name evidence="5" type="ordered locus">SSGZ1_0398</name>
</gene>
<dbReference type="Pfam" id="PF00392">
    <property type="entry name" value="GntR"/>
    <property type="match status" value="1"/>
</dbReference>
<evidence type="ECO:0000313" key="5">
    <source>
        <dbReference type="EMBL" id="ADE30863.1"/>
    </source>
</evidence>
<dbReference type="AlphaFoldDB" id="D5AG98"/>
<dbReference type="InterPro" id="IPR036388">
    <property type="entry name" value="WH-like_DNA-bd_sf"/>
</dbReference>
<evidence type="ECO:0000313" key="6">
    <source>
        <dbReference type="Proteomes" id="UP000002359"/>
    </source>
</evidence>
<evidence type="ECO:0000256" key="1">
    <source>
        <dbReference type="ARBA" id="ARBA00023015"/>
    </source>
</evidence>
<keyword evidence="2" id="KW-0238">DNA-binding</keyword>
<dbReference type="InterPro" id="IPR011663">
    <property type="entry name" value="UTRA"/>
</dbReference>
<feature type="domain" description="HTH gntR-type" evidence="4">
    <location>
        <begin position="10"/>
        <end position="78"/>
    </location>
</feature>
<dbReference type="InterPro" id="IPR000524">
    <property type="entry name" value="Tscrpt_reg_HTH_GntR"/>
</dbReference>
<dbReference type="KEGG" id="ssw:SSGZ1_0398"/>
<dbReference type="EMBL" id="CP000837">
    <property type="protein sequence ID" value="ADE30863.1"/>
    <property type="molecule type" value="Genomic_DNA"/>
</dbReference>
<dbReference type="PROSITE" id="PS50949">
    <property type="entry name" value="HTH_GNTR"/>
    <property type="match status" value="1"/>
</dbReference>
<dbReference type="GO" id="GO:0045892">
    <property type="term" value="P:negative regulation of DNA-templated transcription"/>
    <property type="evidence" value="ECO:0007669"/>
    <property type="project" value="TreeGrafter"/>
</dbReference>
<dbReference type="GO" id="GO:0003677">
    <property type="term" value="F:DNA binding"/>
    <property type="evidence" value="ECO:0007669"/>
    <property type="project" value="UniProtKB-KW"/>
</dbReference>
<dbReference type="SUPFAM" id="SSF64288">
    <property type="entry name" value="Chorismate lyase-like"/>
    <property type="match status" value="1"/>
</dbReference>
<keyword evidence="3" id="KW-0804">Transcription</keyword>
<dbReference type="HOGENOM" id="CLU_063236_4_3_9"/>
<organism evidence="5 6">
    <name type="scientific">Streptococcus suis (strain GZ1)</name>
    <dbReference type="NCBI Taxonomy" id="423211"/>
    <lineage>
        <taxon>Bacteria</taxon>
        <taxon>Bacillati</taxon>
        <taxon>Bacillota</taxon>
        <taxon>Bacilli</taxon>
        <taxon>Lactobacillales</taxon>
        <taxon>Streptococcaceae</taxon>
        <taxon>Streptococcus</taxon>
    </lineage>
</organism>
<dbReference type="Pfam" id="PF07702">
    <property type="entry name" value="UTRA"/>
    <property type="match status" value="1"/>
</dbReference>
<dbReference type="Gene3D" id="3.40.1410.10">
    <property type="entry name" value="Chorismate lyase-like"/>
    <property type="match status" value="1"/>
</dbReference>
<dbReference type="Proteomes" id="UP000002359">
    <property type="component" value="Chromosome"/>
</dbReference>
<dbReference type="PATRIC" id="fig|423211.3.peg.397"/>
<dbReference type="CDD" id="cd07377">
    <property type="entry name" value="WHTH_GntR"/>
    <property type="match status" value="1"/>
</dbReference>
<dbReference type="SMART" id="SM00345">
    <property type="entry name" value="HTH_GNTR"/>
    <property type="match status" value="1"/>
</dbReference>
<dbReference type="SMART" id="SM00866">
    <property type="entry name" value="UTRA"/>
    <property type="match status" value="1"/>
</dbReference>
<dbReference type="SUPFAM" id="SSF46785">
    <property type="entry name" value="Winged helix' DNA-binding domain"/>
    <property type="match status" value="1"/>
</dbReference>
<evidence type="ECO:0000256" key="3">
    <source>
        <dbReference type="ARBA" id="ARBA00023163"/>
    </source>
</evidence>
<dbReference type="InterPro" id="IPR050679">
    <property type="entry name" value="Bact_HTH_transcr_reg"/>
</dbReference>
<name>D5AG98_STRGZ</name>
<keyword evidence="1" id="KW-0805">Transcription regulation</keyword>
<dbReference type="InterPro" id="IPR036390">
    <property type="entry name" value="WH_DNA-bd_sf"/>
</dbReference>
<dbReference type="InterPro" id="IPR028978">
    <property type="entry name" value="Chorismate_lyase_/UTRA_dom_sf"/>
</dbReference>
<proteinExistence type="predicted"/>
<evidence type="ECO:0000259" key="4">
    <source>
        <dbReference type="PROSITE" id="PS50949"/>
    </source>
</evidence>
<accession>D5AG98</accession>
<dbReference type="PANTHER" id="PTHR44846">
    <property type="entry name" value="MANNOSYL-D-GLYCERATE TRANSPORT/METABOLISM SYSTEM REPRESSOR MNGR-RELATED"/>
    <property type="match status" value="1"/>
</dbReference>